<accession>A0ABW4RUX1</accession>
<dbReference type="Pfam" id="PF03466">
    <property type="entry name" value="LysR_substrate"/>
    <property type="match status" value="1"/>
</dbReference>
<dbReference type="Gene3D" id="3.40.190.290">
    <property type="match status" value="1"/>
</dbReference>
<dbReference type="EMBL" id="JBHUFZ010000011">
    <property type="protein sequence ID" value="MFD1889665.1"/>
    <property type="molecule type" value="Genomic_DNA"/>
</dbReference>
<keyword evidence="2" id="KW-0805">Transcription regulation</keyword>
<organism evidence="7 8">
    <name type="scientific">Luteococcus peritonei</name>
    <dbReference type="NCBI Taxonomy" id="88874"/>
    <lineage>
        <taxon>Bacteria</taxon>
        <taxon>Bacillati</taxon>
        <taxon>Actinomycetota</taxon>
        <taxon>Actinomycetes</taxon>
        <taxon>Propionibacteriales</taxon>
        <taxon>Propionibacteriaceae</taxon>
        <taxon>Luteococcus</taxon>
    </lineage>
</organism>
<dbReference type="InterPro" id="IPR036390">
    <property type="entry name" value="WH_DNA-bd_sf"/>
</dbReference>
<evidence type="ECO:0000256" key="3">
    <source>
        <dbReference type="ARBA" id="ARBA00023125"/>
    </source>
</evidence>
<dbReference type="PANTHER" id="PTHR30579:SF2">
    <property type="entry name" value="HTH-TYPE TRANSCRIPTIONAL REGULATOR ARGP"/>
    <property type="match status" value="1"/>
</dbReference>
<dbReference type="NCBIfam" id="NF002964">
    <property type="entry name" value="PRK03635.1"/>
    <property type="match status" value="1"/>
</dbReference>
<keyword evidence="8" id="KW-1185">Reference proteome</keyword>
<evidence type="ECO:0000256" key="1">
    <source>
        <dbReference type="ARBA" id="ARBA00009437"/>
    </source>
</evidence>
<evidence type="ECO:0000256" key="5">
    <source>
        <dbReference type="ARBA" id="ARBA00023163"/>
    </source>
</evidence>
<name>A0ABW4RUX1_9ACTN</name>
<gene>
    <name evidence="7" type="ORF">ACFSCS_05595</name>
</gene>
<dbReference type="NCBIfam" id="TIGR03298">
    <property type="entry name" value="argP"/>
    <property type="match status" value="1"/>
</dbReference>
<sequence>MNSEWLRTLVAVIDEGSFEAAADELHVSASAVSQRIKAMESHLGRLVVRRTLPCTVTEAGEQLLRMARQVLLLEDETLAELTAPQAAGVLRAAVNADSLATWFRPVLTEAAGWSDVTLRLEVEDQDHSSALLRRGDVMGVVTSQAGAVTGCRQELLGRMRYLPVAAPSLVERHRRGSEVDLATLPALRYNAKDDLQLALLRRRGIDVVPPQPQLPGSEAFLAGVEAGLGWGMIPQVQLGDALETGRLELLCDEVLDLPLYWQAWRIESTRVSRLGEAVRRAARAGLLPG</sequence>
<dbReference type="SUPFAM" id="SSF53850">
    <property type="entry name" value="Periplasmic binding protein-like II"/>
    <property type="match status" value="1"/>
</dbReference>
<evidence type="ECO:0000256" key="4">
    <source>
        <dbReference type="ARBA" id="ARBA00023159"/>
    </source>
</evidence>
<proteinExistence type="inferred from homology"/>
<reference evidence="8" key="1">
    <citation type="journal article" date="2019" name="Int. J. Syst. Evol. Microbiol.">
        <title>The Global Catalogue of Microorganisms (GCM) 10K type strain sequencing project: providing services to taxonomists for standard genome sequencing and annotation.</title>
        <authorList>
            <consortium name="The Broad Institute Genomics Platform"/>
            <consortium name="The Broad Institute Genome Sequencing Center for Infectious Disease"/>
            <person name="Wu L."/>
            <person name="Ma J."/>
        </authorList>
    </citation>
    <scope>NUCLEOTIDE SEQUENCE [LARGE SCALE GENOMIC DNA]</scope>
    <source>
        <strain evidence="8">CAIM 431</strain>
    </source>
</reference>
<dbReference type="RefSeq" id="WP_343872737.1">
    <property type="nucleotide sequence ID" value="NZ_BAAAIX010000009.1"/>
</dbReference>
<dbReference type="Proteomes" id="UP001597326">
    <property type="component" value="Unassembled WGS sequence"/>
</dbReference>
<dbReference type="InterPro" id="IPR036388">
    <property type="entry name" value="WH-like_DNA-bd_sf"/>
</dbReference>
<dbReference type="Gene3D" id="1.10.10.10">
    <property type="entry name" value="Winged helix-like DNA-binding domain superfamily/Winged helix DNA-binding domain"/>
    <property type="match status" value="1"/>
</dbReference>
<dbReference type="SUPFAM" id="SSF46785">
    <property type="entry name" value="Winged helix' DNA-binding domain"/>
    <property type="match status" value="1"/>
</dbReference>
<evidence type="ECO:0000259" key="6">
    <source>
        <dbReference type="PROSITE" id="PS50931"/>
    </source>
</evidence>
<dbReference type="InterPro" id="IPR000847">
    <property type="entry name" value="LysR_HTH_N"/>
</dbReference>
<dbReference type="InterPro" id="IPR005119">
    <property type="entry name" value="LysR_subst-bd"/>
</dbReference>
<dbReference type="InterPro" id="IPR017685">
    <property type="entry name" value="ArgP"/>
</dbReference>
<dbReference type="PANTHER" id="PTHR30579">
    <property type="entry name" value="TRANSCRIPTIONAL REGULATOR"/>
    <property type="match status" value="1"/>
</dbReference>
<evidence type="ECO:0000313" key="7">
    <source>
        <dbReference type="EMBL" id="MFD1889665.1"/>
    </source>
</evidence>
<keyword evidence="4" id="KW-0010">Activator</keyword>
<dbReference type="Pfam" id="PF00126">
    <property type="entry name" value="HTH_1"/>
    <property type="match status" value="1"/>
</dbReference>
<dbReference type="PROSITE" id="PS50931">
    <property type="entry name" value="HTH_LYSR"/>
    <property type="match status" value="1"/>
</dbReference>
<comment type="caution">
    <text evidence="7">The sequence shown here is derived from an EMBL/GenBank/DDBJ whole genome shotgun (WGS) entry which is preliminary data.</text>
</comment>
<dbReference type="InterPro" id="IPR050176">
    <property type="entry name" value="LTTR"/>
</dbReference>
<comment type="similarity">
    <text evidence="1">Belongs to the LysR transcriptional regulatory family.</text>
</comment>
<evidence type="ECO:0000256" key="2">
    <source>
        <dbReference type="ARBA" id="ARBA00023015"/>
    </source>
</evidence>
<keyword evidence="3" id="KW-0238">DNA-binding</keyword>
<feature type="domain" description="HTH lysR-type" evidence="6">
    <location>
        <begin position="1"/>
        <end position="57"/>
    </location>
</feature>
<evidence type="ECO:0000313" key="8">
    <source>
        <dbReference type="Proteomes" id="UP001597326"/>
    </source>
</evidence>
<protein>
    <submittedName>
        <fullName evidence="7">LysR family transcriptional regulator ArgP</fullName>
    </submittedName>
</protein>
<keyword evidence="5" id="KW-0804">Transcription</keyword>